<dbReference type="OrthoDB" id="3565191at2759"/>
<feature type="region of interest" description="Disordered" evidence="1">
    <location>
        <begin position="1"/>
        <end position="46"/>
    </location>
</feature>
<feature type="compositionally biased region" description="Basic and acidic residues" evidence="1">
    <location>
        <begin position="18"/>
        <end position="42"/>
    </location>
</feature>
<feature type="compositionally biased region" description="Low complexity" evidence="1">
    <location>
        <begin position="442"/>
        <end position="463"/>
    </location>
</feature>
<gene>
    <name evidence="2" type="ORF">NA56DRAFT_651818</name>
</gene>
<evidence type="ECO:0000256" key="1">
    <source>
        <dbReference type="SAM" id="MobiDB-lite"/>
    </source>
</evidence>
<keyword evidence="3" id="KW-1185">Reference proteome</keyword>
<protein>
    <submittedName>
        <fullName evidence="2">Uncharacterized protein</fullName>
    </submittedName>
</protein>
<dbReference type="AlphaFoldDB" id="A0A2J6PHK4"/>
<feature type="compositionally biased region" description="Basic and acidic residues" evidence="1">
    <location>
        <begin position="568"/>
        <end position="583"/>
    </location>
</feature>
<feature type="compositionally biased region" description="Low complexity" evidence="1">
    <location>
        <begin position="503"/>
        <end position="512"/>
    </location>
</feature>
<dbReference type="STRING" id="1745343.A0A2J6PHK4"/>
<feature type="compositionally biased region" description="Polar residues" evidence="1">
    <location>
        <begin position="71"/>
        <end position="84"/>
    </location>
</feature>
<feature type="region of interest" description="Disordered" evidence="1">
    <location>
        <begin position="59"/>
        <end position="87"/>
    </location>
</feature>
<reference evidence="2 3" key="1">
    <citation type="submission" date="2016-05" db="EMBL/GenBank/DDBJ databases">
        <title>A degradative enzymes factory behind the ericoid mycorrhizal symbiosis.</title>
        <authorList>
            <consortium name="DOE Joint Genome Institute"/>
            <person name="Martino E."/>
            <person name="Morin E."/>
            <person name="Grelet G."/>
            <person name="Kuo A."/>
            <person name="Kohler A."/>
            <person name="Daghino S."/>
            <person name="Barry K."/>
            <person name="Choi C."/>
            <person name="Cichocki N."/>
            <person name="Clum A."/>
            <person name="Copeland A."/>
            <person name="Hainaut M."/>
            <person name="Haridas S."/>
            <person name="Labutti K."/>
            <person name="Lindquist E."/>
            <person name="Lipzen A."/>
            <person name="Khouja H.-R."/>
            <person name="Murat C."/>
            <person name="Ohm R."/>
            <person name="Olson A."/>
            <person name="Spatafora J."/>
            <person name="Veneault-Fourrey C."/>
            <person name="Henrissat B."/>
            <person name="Grigoriev I."/>
            <person name="Martin F."/>
            <person name="Perotto S."/>
        </authorList>
    </citation>
    <scope>NUCLEOTIDE SEQUENCE [LARGE SCALE GENOMIC DNA]</scope>
    <source>
        <strain evidence="2 3">UAMH 7357</strain>
    </source>
</reference>
<name>A0A2J6PHK4_9HELO</name>
<feature type="region of interest" description="Disordered" evidence="1">
    <location>
        <begin position="442"/>
        <end position="583"/>
    </location>
</feature>
<organism evidence="2 3">
    <name type="scientific">Hyaloscypha hepaticicola</name>
    <dbReference type="NCBI Taxonomy" id="2082293"/>
    <lineage>
        <taxon>Eukaryota</taxon>
        <taxon>Fungi</taxon>
        <taxon>Dikarya</taxon>
        <taxon>Ascomycota</taxon>
        <taxon>Pezizomycotina</taxon>
        <taxon>Leotiomycetes</taxon>
        <taxon>Helotiales</taxon>
        <taxon>Hyaloscyphaceae</taxon>
        <taxon>Hyaloscypha</taxon>
    </lineage>
</organism>
<dbReference type="EMBL" id="KZ613532">
    <property type="protein sequence ID" value="PMD13356.1"/>
    <property type="molecule type" value="Genomic_DNA"/>
</dbReference>
<accession>A0A2J6PHK4</accession>
<evidence type="ECO:0000313" key="2">
    <source>
        <dbReference type="EMBL" id="PMD13356.1"/>
    </source>
</evidence>
<proteinExistence type="predicted"/>
<feature type="compositionally biased region" description="Polar residues" evidence="1">
    <location>
        <begin position="513"/>
        <end position="523"/>
    </location>
</feature>
<feature type="compositionally biased region" description="Basic and acidic residues" evidence="1">
    <location>
        <begin position="549"/>
        <end position="560"/>
    </location>
</feature>
<evidence type="ECO:0000313" key="3">
    <source>
        <dbReference type="Proteomes" id="UP000235672"/>
    </source>
</evidence>
<feature type="compositionally biased region" description="Basic residues" evidence="1">
    <location>
        <begin position="1"/>
        <end position="16"/>
    </location>
</feature>
<dbReference type="Proteomes" id="UP000235672">
    <property type="component" value="Unassembled WGS sequence"/>
</dbReference>
<sequence>MSSSHKAHKSSRRGPARGHSDSSKDWSDWTEDADGRMSRENGRGGYDYEFQDTLLAASHHSSGISRHGKSGESSYTPRYTPDQTSRSRYDTYEENDNLDEGFDPVAEQHYTTGDAEYMAYDGGNGEKYAASQFSTSFGRSAEQYGLCHSLSRLDLGRQEHSMHTQDLVPRPNPDSYNGSASDFEIQAGPASSDQETLFGRICDEMGLFKATYGSGRQEYVDSKWNPRGLLNNCVFVSVGYILGMNVDKLASQLGWELDRYDPGVQVRQLEFIFRRNLTGCHLIVFDFDENYRPTKDDLPAQQRKALSCLAPWIRKYGRKQFAVGYQMSSEAGHCVVAKSITASKGSRNVHLRDYAFMCYQTRTKGRDMSKYVQESFIKWAMFFDIGEGPMQTDVYRGTESPGAVIHVNSSFSQTFTSQGPVYASNPAISEFPAASSFSSSSNGLPSSSYSQSGVSSSSNYHVDSGNDSGTAPDPYPDSYYPSSSGRAAGYNPDTPSHSHQDSSYHSYQSYTSLGNYNPVSVTDQRPDTVYRGPSNRSYTSDAYLTDEEPPQRDEDIRNPRYYDSGGEQWRRNSRRVEKGSRRK</sequence>